<dbReference type="FunFam" id="1.25.40.10:FF:000470">
    <property type="entry name" value="Pentatricopeptide repeat-containing protein At5g66520"/>
    <property type="match status" value="1"/>
</dbReference>
<dbReference type="GO" id="GO:0009451">
    <property type="term" value="P:RNA modification"/>
    <property type="evidence" value="ECO:0007669"/>
    <property type="project" value="InterPro"/>
</dbReference>
<dbReference type="GO" id="GO:0003723">
    <property type="term" value="F:RNA binding"/>
    <property type="evidence" value="ECO:0007669"/>
    <property type="project" value="InterPro"/>
</dbReference>
<evidence type="ECO:0000313" key="4">
    <source>
        <dbReference type="EMBL" id="OWM73293.1"/>
    </source>
</evidence>
<dbReference type="AlphaFoldDB" id="A0A218WL28"/>
<proteinExistence type="inferred from homology"/>
<keyword evidence="6" id="KW-1185">Reference proteome</keyword>
<organism evidence="4 5">
    <name type="scientific">Punica granatum</name>
    <name type="common">Pomegranate</name>
    <dbReference type="NCBI Taxonomy" id="22663"/>
    <lineage>
        <taxon>Eukaryota</taxon>
        <taxon>Viridiplantae</taxon>
        <taxon>Streptophyta</taxon>
        <taxon>Embryophyta</taxon>
        <taxon>Tracheophyta</taxon>
        <taxon>Spermatophyta</taxon>
        <taxon>Magnoliopsida</taxon>
        <taxon>eudicotyledons</taxon>
        <taxon>Gunneridae</taxon>
        <taxon>Pentapetalae</taxon>
        <taxon>rosids</taxon>
        <taxon>malvids</taxon>
        <taxon>Myrtales</taxon>
        <taxon>Lythraceae</taxon>
        <taxon>Punica</taxon>
    </lineage>
</organism>
<reference evidence="5" key="1">
    <citation type="journal article" date="2017" name="Plant J.">
        <title>The pomegranate (Punica granatum L.) genome and the genomics of punicalagin biosynthesis.</title>
        <authorList>
            <person name="Qin G."/>
            <person name="Xu C."/>
            <person name="Ming R."/>
            <person name="Tang H."/>
            <person name="Guyot R."/>
            <person name="Kramer E.M."/>
            <person name="Hu Y."/>
            <person name="Yi X."/>
            <person name="Qi Y."/>
            <person name="Xu X."/>
            <person name="Gao Z."/>
            <person name="Pan H."/>
            <person name="Jian J."/>
            <person name="Tian Y."/>
            <person name="Yue Z."/>
            <person name="Xu Y."/>
        </authorList>
    </citation>
    <scope>NUCLEOTIDE SEQUENCE [LARGE SCALE GENOMIC DNA]</scope>
    <source>
        <strain evidence="5">cv. Dabenzi</strain>
    </source>
</reference>
<dbReference type="Pfam" id="PF01535">
    <property type="entry name" value="PPR"/>
    <property type="match status" value="5"/>
</dbReference>
<dbReference type="NCBIfam" id="TIGR00756">
    <property type="entry name" value="PPR"/>
    <property type="match status" value="3"/>
</dbReference>
<feature type="repeat" description="PPR" evidence="3">
    <location>
        <begin position="187"/>
        <end position="217"/>
    </location>
</feature>
<reference evidence="4" key="2">
    <citation type="submission" date="2017-06" db="EMBL/GenBank/DDBJ databases">
        <title>The pomegranate genome and the genomics of punicalagin biosynthesis.</title>
        <authorList>
            <person name="Xu C."/>
        </authorList>
    </citation>
    <scope>NUCLEOTIDE SEQUENCE [LARGE SCALE GENOMIC DNA]</scope>
    <source>
        <tissue evidence="4">Fresh leaf</tissue>
    </source>
</reference>
<feature type="repeat" description="PPR" evidence="3">
    <location>
        <begin position="85"/>
        <end position="119"/>
    </location>
</feature>
<protein>
    <submittedName>
        <fullName evidence="7">Pentatricopeptide repeat-containing protein At2g42920, chloroplastic</fullName>
    </submittedName>
</protein>
<name>A0A218WL28_PUNGR</name>
<accession>A0A218WL28</accession>
<dbReference type="FunFam" id="1.25.40.10:FF:000184">
    <property type="entry name" value="Pentatricopeptide repeat-containing protein, chloroplastic"/>
    <property type="match status" value="1"/>
</dbReference>
<evidence type="ECO:0000256" key="1">
    <source>
        <dbReference type="ARBA" id="ARBA00006643"/>
    </source>
</evidence>
<dbReference type="SUPFAM" id="SSF48452">
    <property type="entry name" value="TPR-like"/>
    <property type="match status" value="1"/>
</dbReference>
<evidence type="ECO:0000313" key="7">
    <source>
        <dbReference type="RefSeq" id="XP_031393561.1"/>
    </source>
</evidence>
<keyword evidence="2" id="KW-0677">Repeat</keyword>
<dbReference type="PANTHER" id="PTHR47926:SF436">
    <property type="entry name" value="PENTATRICOPEPTIDE REPEAT-CONTAINING PROTEIN ELI1, CHLOROPLASTIC-LIKE ISOFORM X2"/>
    <property type="match status" value="1"/>
</dbReference>
<comment type="similarity">
    <text evidence="1">Belongs to the PPR family. PCMP-H subfamily.</text>
</comment>
<evidence type="ECO:0000256" key="3">
    <source>
        <dbReference type="PROSITE-ProRule" id="PRU00708"/>
    </source>
</evidence>
<feature type="repeat" description="PPR" evidence="3">
    <location>
        <begin position="319"/>
        <end position="353"/>
    </location>
</feature>
<dbReference type="Pfam" id="PF13041">
    <property type="entry name" value="PPR_2"/>
    <property type="match status" value="2"/>
</dbReference>
<dbReference type="Proteomes" id="UP000515151">
    <property type="component" value="Chromosome 4"/>
</dbReference>
<dbReference type="EMBL" id="MTKT01003953">
    <property type="protein sequence ID" value="OWM73293.1"/>
    <property type="molecule type" value="Genomic_DNA"/>
</dbReference>
<dbReference type="InterPro" id="IPR002885">
    <property type="entry name" value="PPR_rpt"/>
</dbReference>
<evidence type="ECO:0000256" key="2">
    <source>
        <dbReference type="ARBA" id="ARBA00022737"/>
    </source>
</evidence>
<dbReference type="GeneID" id="116205191"/>
<dbReference type="PANTHER" id="PTHR47926">
    <property type="entry name" value="PENTATRICOPEPTIDE REPEAT-CONTAINING PROTEIN"/>
    <property type="match status" value="1"/>
</dbReference>
<gene>
    <name evidence="7" type="primary">LOC116205191</name>
    <name evidence="4" type="ORF">CDL15_Pgr001407</name>
</gene>
<evidence type="ECO:0000313" key="5">
    <source>
        <dbReference type="Proteomes" id="UP000197138"/>
    </source>
</evidence>
<dbReference type="RefSeq" id="XP_031393561.1">
    <property type="nucleotide sequence ID" value="XM_031537701.1"/>
</dbReference>
<dbReference type="FunFam" id="1.25.40.10:FF:000333">
    <property type="entry name" value="Pentatricopeptide repeat-containing protein"/>
    <property type="match status" value="1"/>
</dbReference>
<dbReference type="InterPro" id="IPR011990">
    <property type="entry name" value="TPR-like_helical_dom_sf"/>
</dbReference>
<dbReference type="PROSITE" id="PS51375">
    <property type="entry name" value="PPR"/>
    <property type="match status" value="4"/>
</dbReference>
<reference evidence="7" key="4">
    <citation type="submission" date="2025-04" db="UniProtKB">
        <authorList>
            <consortium name="RefSeq"/>
        </authorList>
    </citation>
    <scope>IDENTIFICATION</scope>
    <source>
        <tissue evidence="7">Leaf</tissue>
    </source>
</reference>
<evidence type="ECO:0000313" key="6">
    <source>
        <dbReference type="Proteomes" id="UP000515151"/>
    </source>
</evidence>
<sequence length="543" mass="60019">MPLCLSCSSYAPPPPEAVSGDSLLAMLDHRCATMRDLRVIHAGLIKAGVLSTSTLAVSRLLAFCASPAGDMSYASALFTRVPRPNLFIWNTMIRGFSQSSAPERAISLFIEMITSSEIPPQRLTYPSVFKAYAELGLAESGAQLHGRIVKLGLEDDPFIRNTVIHMYTNCGLLGEARQVFDRSTDPDTVAWNSMIMGHAKCGDIDESRWLFDRIPARNTITWNSMLSGYVRNGLFMEALNLFNEMQKSGIRPSEFTMVSLLNASAHLGSLTQGRWIHEYLMRNGFELNPIMVTALIDMYSKCGSISEAYEIFRAVPKKGLSCWNSMILCLARNGHEEEAVCLFSQLESSGLKPDSVSFVGVLTACNHGGLIDKASEYFQLMMEKYHIVPTIKHFSCLVDLMGRLGCIEEAEELIRDLPVDADAILWGSLLWASWKQGNAEVAERAAEHLVELGSGESCGYVIMSNVHAGSGKFAEAIKLRVSMKEKRVEKQPGCSLIEVDGEVHEFIASGGRKHPRAEEIYWVLDEMVPILRELGSVEMSLVA</sequence>
<dbReference type="InterPro" id="IPR046848">
    <property type="entry name" value="E_motif"/>
</dbReference>
<dbReference type="InterPro" id="IPR046960">
    <property type="entry name" value="PPR_At4g14850-like_plant"/>
</dbReference>
<reference evidence="6" key="3">
    <citation type="journal article" date="2020" name="Plant Biotechnol. J.">
        <title>The pomegranate (Punica granatum L.) draft genome dissects genetic divergence between soft- and hard-seeded cultivars.</title>
        <authorList>
            <person name="Luo X."/>
            <person name="Li H."/>
            <person name="Wu Z."/>
            <person name="Yao W."/>
            <person name="Zhao P."/>
            <person name="Cao D."/>
            <person name="Yu H."/>
            <person name="Li K."/>
            <person name="Poudel K."/>
            <person name="Zhao D."/>
            <person name="Zhang F."/>
            <person name="Xia X."/>
            <person name="Chen L."/>
            <person name="Wang Q."/>
            <person name="Jing D."/>
            <person name="Cao S."/>
        </authorList>
    </citation>
    <scope>NUCLEOTIDE SEQUENCE [LARGE SCALE GENOMIC DNA]</scope>
</reference>
<feature type="repeat" description="PPR" evidence="3">
    <location>
        <begin position="218"/>
        <end position="252"/>
    </location>
</feature>
<dbReference type="Gene3D" id="1.25.40.10">
    <property type="entry name" value="Tetratricopeptide repeat domain"/>
    <property type="match status" value="3"/>
</dbReference>
<dbReference type="OrthoDB" id="1882346at2759"/>
<dbReference type="Proteomes" id="UP000197138">
    <property type="component" value="Unassembled WGS sequence"/>
</dbReference>
<dbReference type="Pfam" id="PF20431">
    <property type="entry name" value="E_motif"/>
    <property type="match status" value="1"/>
</dbReference>